<dbReference type="CDD" id="cd00096">
    <property type="entry name" value="Ig"/>
    <property type="match status" value="1"/>
</dbReference>
<feature type="domain" description="Fibronectin type-III" evidence="14">
    <location>
        <begin position="517"/>
        <end position="615"/>
    </location>
</feature>
<feature type="domain" description="Ig-like" evidence="13">
    <location>
        <begin position="243"/>
        <end position="330"/>
    </location>
</feature>
<evidence type="ECO:0000259" key="13">
    <source>
        <dbReference type="PROSITE" id="PS50835"/>
    </source>
</evidence>
<gene>
    <name evidence="15 17" type="primary">OBSL1</name>
</gene>
<keyword evidence="3" id="KW-0963">Cytoplasm</keyword>
<dbReference type="ExpressionAtlas" id="A0A1D5RGA1">
    <property type="expression patterns" value="baseline"/>
</dbReference>
<evidence type="ECO:0000313" key="17">
    <source>
        <dbReference type="VGNC" id="VGNC:99390"/>
    </source>
</evidence>
<feature type="domain" description="Ig-like" evidence="13">
    <location>
        <begin position="714"/>
        <end position="800"/>
    </location>
</feature>
<feature type="domain" description="Ig-like" evidence="13">
    <location>
        <begin position="986"/>
        <end position="1075"/>
    </location>
</feature>
<dbReference type="PROSITE" id="PS50835">
    <property type="entry name" value="IG_LIKE"/>
    <property type="match status" value="12"/>
</dbReference>
<organism evidence="15 16">
    <name type="scientific">Macaca mulatta</name>
    <name type="common">Rhesus macaque</name>
    <dbReference type="NCBI Taxonomy" id="9544"/>
    <lineage>
        <taxon>Eukaryota</taxon>
        <taxon>Metazoa</taxon>
        <taxon>Chordata</taxon>
        <taxon>Craniata</taxon>
        <taxon>Vertebrata</taxon>
        <taxon>Euteleostomi</taxon>
        <taxon>Mammalia</taxon>
        <taxon>Eutheria</taxon>
        <taxon>Euarchontoglires</taxon>
        <taxon>Primates</taxon>
        <taxon>Haplorrhini</taxon>
        <taxon>Catarrhini</taxon>
        <taxon>Cercopithecidae</taxon>
        <taxon>Cercopithecinae</taxon>
        <taxon>Macaca</taxon>
    </lineage>
</organism>
<evidence type="ECO:0000256" key="7">
    <source>
        <dbReference type="ARBA" id="ARBA00023157"/>
    </source>
</evidence>
<dbReference type="Proteomes" id="UP000006718">
    <property type="component" value="Chromosome 12"/>
</dbReference>
<dbReference type="InterPro" id="IPR003961">
    <property type="entry name" value="FN3_dom"/>
</dbReference>
<keyword evidence="6" id="KW-0333">Golgi apparatus</keyword>
<feature type="region of interest" description="Disordered" evidence="12">
    <location>
        <begin position="105"/>
        <end position="128"/>
    </location>
</feature>
<feature type="domain" description="Ig-like" evidence="13">
    <location>
        <begin position="128"/>
        <end position="225"/>
    </location>
</feature>
<dbReference type="Pfam" id="PF07679">
    <property type="entry name" value="I-set"/>
    <property type="match status" value="9"/>
</dbReference>
<feature type="compositionally biased region" description="Pro residues" evidence="12">
    <location>
        <begin position="106"/>
        <end position="122"/>
    </location>
</feature>
<dbReference type="FunFam" id="2.60.40.10:FF:000608">
    <property type="entry name" value="obscurin-like protein 1 isoform X2"/>
    <property type="match status" value="1"/>
</dbReference>
<dbReference type="FunFam" id="2.60.40.10:FF:000569">
    <property type="entry name" value="obscurin-like protein 1 isoform X2"/>
    <property type="match status" value="2"/>
</dbReference>
<reference evidence="15" key="2">
    <citation type="submission" date="2019-01" db="EMBL/GenBank/DDBJ databases">
        <authorList>
            <person name="Graves T."/>
            <person name="Eichler E.E."/>
            <person name="Wilson R.K."/>
        </authorList>
    </citation>
    <scope>NUCLEOTIDE SEQUENCE [LARGE SCALE GENOMIC DNA]</scope>
    <source>
        <strain evidence="15">17573</strain>
    </source>
</reference>
<evidence type="ECO:0000256" key="2">
    <source>
        <dbReference type="ARBA" id="ARBA00004556"/>
    </source>
</evidence>
<dbReference type="GO" id="GO:0007030">
    <property type="term" value="P:Golgi organization"/>
    <property type="evidence" value="ECO:0007669"/>
    <property type="project" value="UniProtKB-ARBA"/>
</dbReference>
<evidence type="ECO:0000313" key="16">
    <source>
        <dbReference type="Proteomes" id="UP000006718"/>
    </source>
</evidence>
<keyword evidence="5" id="KW-0677">Repeat</keyword>
<dbReference type="FunFam" id="2.60.40.10:FF:000241">
    <property type="entry name" value="obscurin-like protein 1 isoform X2"/>
    <property type="match status" value="3"/>
</dbReference>
<dbReference type="PANTHER" id="PTHR35971">
    <property type="entry name" value="SI:DKEY-31G6.6"/>
    <property type="match status" value="1"/>
</dbReference>
<reference evidence="16" key="1">
    <citation type="journal article" date="2007" name="Science">
        <title>Evolutionary and biomedical insights from the rhesus macaque genome.</title>
        <authorList>
            <person name="Gibbs R.A."/>
            <person name="Rogers J."/>
            <person name="Katze M.G."/>
            <person name="Bumgarner R."/>
            <person name="Weinstock G.M."/>
            <person name="Mardis E.R."/>
            <person name="Remington K.A."/>
            <person name="Strausberg R.L."/>
            <person name="Venter J.C."/>
            <person name="Wilson R.K."/>
            <person name="Batzer M.A."/>
            <person name="Bustamante C.D."/>
            <person name="Eichler E.E."/>
            <person name="Hahn M.W."/>
            <person name="Hardison R.C."/>
            <person name="Makova K.D."/>
            <person name="Miller W."/>
            <person name="Milosavljevic A."/>
            <person name="Palermo R.E."/>
            <person name="Siepel A."/>
            <person name="Sikela J.M."/>
            <person name="Attaway T."/>
            <person name="Bell S."/>
            <person name="Bernard K.E."/>
            <person name="Buhay C.J."/>
            <person name="Chandrabose M.N."/>
            <person name="Dao M."/>
            <person name="Davis C."/>
            <person name="Delehaunty K.D."/>
            <person name="Ding Y."/>
            <person name="Dinh H.H."/>
            <person name="Dugan-Rocha S."/>
            <person name="Fulton L.A."/>
            <person name="Gabisi R.A."/>
            <person name="Garner T.T."/>
            <person name="Godfrey J."/>
            <person name="Hawes A.C."/>
            <person name="Hernandez J."/>
            <person name="Hines S."/>
            <person name="Holder M."/>
            <person name="Hume J."/>
            <person name="Jhangiani S.N."/>
            <person name="Joshi V."/>
            <person name="Khan Z.M."/>
            <person name="Kirkness E.F."/>
            <person name="Cree A."/>
            <person name="Fowler R.G."/>
            <person name="Lee S."/>
            <person name="Lewis L.R."/>
            <person name="Li Z."/>
            <person name="Liu Y.-S."/>
            <person name="Moore S.M."/>
            <person name="Muzny D."/>
            <person name="Nazareth L.V."/>
            <person name="Ngo D.N."/>
            <person name="Okwuonu G.O."/>
            <person name="Pai G."/>
            <person name="Parker D."/>
            <person name="Paul H.A."/>
            <person name="Pfannkoch C."/>
            <person name="Pohl C.S."/>
            <person name="Rogers Y.-H.C."/>
            <person name="Ruiz S.J."/>
            <person name="Sabo A."/>
            <person name="Santibanez J."/>
            <person name="Schneider B.W."/>
            <person name="Smith S.M."/>
            <person name="Sodergren E."/>
            <person name="Svatek A.F."/>
            <person name="Utterback T.R."/>
            <person name="Vattathil S."/>
            <person name="Warren W."/>
            <person name="White C.S."/>
            <person name="Chinwalla A.T."/>
            <person name="Feng Y."/>
            <person name="Halpern A.L."/>
            <person name="Hillier L.W."/>
            <person name="Huang X."/>
            <person name="Minx P."/>
            <person name="Nelson J.O."/>
            <person name="Pepin K.H."/>
            <person name="Qin X."/>
            <person name="Sutton G.G."/>
            <person name="Venter E."/>
            <person name="Walenz B.P."/>
            <person name="Wallis J.W."/>
            <person name="Worley K.C."/>
            <person name="Yang S.-P."/>
            <person name="Jones S.M."/>
            <person name="Marra M.A."/>
            <person name="Rocchi M."/>
            <person name="Schein J.E."/>
            <person name="Baertsch R."/>
            <person name="Clarke L."/>
            <person name="Csuros M."/>
            <person name="Glasscock J."/>
            <person name="Harris R.A."/>
            <person name="Havlak P."/>
            <person name="Jackson A.R."/>
            <person name="Jiang H."/>
            <person name="Liu Y."/>
            <person name="Messina D.N."/>
            <person name="Shen Y."/>
            <person name="Song H.X.-Z."/>
            <person name="Wylie T."/>
            <person name="Zhang L."/>
            <person name="Birney E."/>
            <person name="Han K."/>
            <person name="Konkel M.K."/>
            <person name="Lee J."/>
            <person name="Smit A.F.A."/>
            <person name="Ullmer B."/>
            <person name="Wang H."/>
            <person name="Xing J."/>
            <person name="Burhans R."/>
            <person name="Cheng Z."/>
            <person name="Karro J.E."/>
            <person name="Ma J."/>
            <person name="Raney B."/>
            <person name="She X."/>
            <person name="Cox M.J."/>
            <person name="Demuth J.P."/>
            <person name="Dumas L.J."/>
            <person name="Han S.-G."/>
            <person name="Hopkins J."/>
            <person name="Karimpour-Fard A."/>
            <person name="Kim Y.H."/>
            <person name="Pollack J.R."/>
            <person name="Vinar T."/>
            <person name="Addo-Quaye C."/>
            <person name="Degenhardt J."/>
            <person name="Denby A."/>
            <person name="Hubisz M.J."/>
            <person name="Indap A."/>
            <person name="Kosiol C."/>
            <person name="Lahn B.T."/>
            <person name="Lawson H.A."/>
            <person name="Marklein A."/>
            <person name="Nielsen R."/>
            <person name="Vallender E.J."/>
            <person name="Clark A.G."/>
            <person name="Ferguson B."/>
            <person name="Hernandez R.D."/>
            <person name="Hirani K."/>
            <person name="Kehrer-Sawatzki H."/>
            <person name="Kolb J."/>
            <person name="Patil S."/>
            <person name="Pu L.-L."/>
            <person name="Ren Y."/>
            <person name="Smith D.G."/>
            <person name="Wheeler D.A."/>
            <person name="Schenck I."/>
            <person name="Ball E.V."/>
            <person name="Chen R."/>
            <person name="Cooper D.N."/>
            <person name="Giardine B."/>
            <person name="Hsu F."/>
            <person name="Kent W.J."/>
            <person name="Lesk A."/>
            <person name="Nelson D.L."/>
            <person name="O'brien W.E."/>
            <person name="Pruefer K."/>
            <person name="Stenson P.D."/>
            <person name="Wallace J.C."/>
            <person name="Ke H."/>
            <person name="Liu X.-M."/>
            <person name="Wang P."/>
            <person name="Xiang A.P."/>
            <person name="Yang F."/>
            <person name="Barber G.P."/>
            <person name="Haussler D."/>
            <person name="Karolchik D."/>
            <person name="Kern A.D."/>
            <person name="Kuhn R.M."/>
            <person name="Smith K.E."/>
            <person name="Zwieg A.S."/>
        </authorList>
    </citation>
    <scope>NUCLEOTIDE SEQUENCE [LARGE SCALE GENOMIC DNA]</scope>
    <source>
        <strain evidence="16">17573</strain>
    </source>
</reference>
<name>A0A1D5RGA1_MACMU</name>
<dbReference type="Bgee" id="ENSMMUG00000007481">
    <property type="expression patterns" value="Expressed in hindlimb stylopod muscle and 20 other cell types or tissues"/>
</dbReference>
<evidence type="ECO:0000256" key="11">
    <source>
        <dbReference type="ARBA" id="ARBA00067525"/>
    </source>
</evidence>
<evidence type="ECO:0000256" key="1">
    <source>
        <dbReference type="ARBA" id="ARBA00004555"/>
    </source>
</evidence>
<dbReference type="Pfam" id="PF13927">
    <property type="entry name" value="Ig_3"/>
    <property type="match status" value="2"/>
</dbReference>
<dbReference type="InterPro" id="IPR013098">
    <property type="entry name" value="Ig_I-set"/>
</dbReference>
<evidence type="ECO:0000313" key="15">
    <source>
        <dbReference type="Ensembl" id="ENSMMUP00000059345.2"/>
    </source>
</evidence>
<comment type="subunit">
    <text evidence="10">Component of the 3M complex, composed of core components CUL7, CCDC8 and OBSL1. Interacts with CCDC8. Interacts with CUL7; the interaction is direct. Interacts with FBXW8. Interacts (via N-terminal Ig-like domain) with TTN/titin (via C-terminal Ig-like domain); the interaction is direct.</text>
</comment>
<feature type="domain" description="Ig-like" evidence="13">
    <location>
        <begin position="12"/>
        <end position="100"/>
    </location>
</feature>
<evidence type="ECO:0000256" key="9">
    <source>
        <dbReference type="ARBA" id="ARBA00057297"/>
    </source>
</evidence>
<dbReference type="FunFam" id="2.60.40.10:FF:001002">
    <property type="entry name" value="obscurin-like protein 1 isoform X2"/>
    <property type="match status" value="1"/>
</dbReference>
<dbReference type="SMR" id="A0A1D5RGA1"/>
<dbReference type="InterPro" id="IPR013783">
    <property type="entry name" value="Ig-like_fold"/>
</dbReference>
<evidence type="ECO:0000256" key="5">
    <source>
        <dbReference type="ARBA" id="ARBA00022737"/>
    </source>
</evidence>
<evidence type="ECO:0000256" key="10">
    <source>
        <dbReference type="ARBA" id="ARBA00063153"/>
    </source>
</evidence>
<dbReference type="FunFam" id="2.60.40.10:FF:000211">
    <property type="entry name" value="Obscurin-like protein 1"/>
    <property type="match status" value="1"/>
</dbReference>
<keyword evidence="4" id="KW-0597">Phosphoprotein</keyword>
<dbReference type="FunFam" id="2.60.40.10:FF:000502">
    <property type="entry name" value="obscurin-like protein 1 isoform X2"/>
    <property type="match status" value="1"/>
</dbReference>
<dbReference type="InterPro" id="IPR036179">
    <property type="entry name" value="Ig-like_dom_sf"/>
</dbReference>
<dbReference type="InterPro" id="IPR003599">
    <property type="entry name" value="Ig_sub"/>
</dbReference>
<dbReference type="FunFam" id="2.60.40.10:FF:000963">
    <property type="entry name" value="Obscurin like 1"/>
    <property type="match status" value="1"/>
</dbReference>
<dbReference type="Ensembl" id="ENSMMUT00000055535.2">
    <property type="protein sequence ID" value="ENSMMUP00000059345.2"/>
    <property type="gene ID" value="ENSMMUG00000007481.4"/>
</dbReference>
<proteinExistence type="predicted"/>
<accession>A0A1D5RGA1</accession>
<comment type="function">
    <text evidence="9">Core component of the 3M complex, a complex required to regulate microtubule dynamics and genome integrity. It is unclear how the 3M complex regulates microtubules, it could act by controlling the level of a microtubule stabilizer. Acts as a regulator of the Cul7-RING(FBXW8) ubiquitin-protein ligase, playing a critical role in the ubiquitin ligase pathway that regulates Golgi morphogenesis and dendrite patterning in brain. Required to localize CUL7 to the Golgi apparatus in neurons.</text>
</comment>
<dbReference type="PROSITE" id="PS50853">
    <property type="entry name" value="FN3"/>
    <property type="match status" value="1"/>
</dbReference>
<keyword evidence="16" id="KW-1185">Reference proteome</keyword>
<dbReference type="GeneTree" id="ENSGT00940000156702"/>
<evidence type="ECO:0000256" key="12">
    <source>
        <dbReference type="SAM" id="MobiDB-lite"/>
    </source>
</evidence>
<sequence length="1490" mass="163264">MKASSGDQGSPPCFLRFPRPVRVVSGAEAELKCVVLGEPPPVVVWEKGGQQLAASERLSFLADGAEHGLLLSTALPTDAGVYVCRARNAAGEAYAAAAVTVLEPPASEPEPQPAERPLPPPGSGEGAPVFLTGPRSQWVLRGVEVVLTCRAGGLPEPTLYWEKDGMALDEVWDSSHFALEPGRAEEGPGASLALRILAARLPDSGVYVCHARNAHGHAQAGALLQVHQPPESPPSDPDEAPAPVVEPLKCAPKTFWVNEGKHAKFRCYVMGKPEPEIEWHWEGRPLLPDRRRLMYRDRDGGFVLKVLYCQAKDRGLYVCAARNSAGQTLSAVQLHVKEPRLRFTRPLQDVEGREHGIAVLECKVPNSRIPTAWFREDQRLLPCRKYEQIEEGTVRRLIIHRLKADDDGVYLCEMRGRVRTVANVTVKGPILKRLPRKLDVLEGENAVLLVETLEAGVEGRWSRDGEELPVICQSSSGHMHALVLPGVTREDAGEVTFSLGNSRTTTLLRVKCVKHSPPGPPVSAEMFKGHKNTVLLTWKPPDPAPETPFIYRLERQEVGSEDWIQCFSIEKAGAVEVPGDCVPSEGDYRFRICTVSGHGRSPHVVFHGSAHLVPTARLVTGLEDVQVYNGEDAVFSLDLSTIIQGTWFLNGEELKSNEPEGQVEPGALRYRMEQKGLQHRLILHAVKHQDSGALVGFSCPGVQDSAALTIQESPVHILSPQDKVSLTFTTSDRVVLTCELSRVDFPATWYKDGQKVEESELLVVKMDGRKHRLILPEAKVQDSGEFECRTEGVSAFFGVTVQDPPVHIVEPREHVFVHAITSECVMLACEVDREDAPVCWYKDGQEVEESDFVVLENEGPHRRLVLPATQPSDGGEFQCVAGDERAYFTVTITDVSSWIVYPSGKVYVAAVRLERVVLTCELCRPWAEVRWTKNGEEVVESPALLLQKEDTVRRLVLPSVQLEDSGEYLCEIDDESASFTLTVTEPPVRIIYPRDEVTLIAVTLECVVLMCELSREDAPVRWYKDGLEVEESEALVLERDGPRCRLVLPAAQPEDGGEFVCDAGDDSAFFTVTVTAPPERIVHPAARSLDLHFGAPGRVELRCEVAPAGSQVRWYKDGLEVEASDALQLGAEGPTRTLTLPHAQPEDAGEYVCETRDEAITFNVILAGECSWPTRGREARASITLPIMPPPALLKALSLSPPVTSSSDSTEPPVRVVAPEAAQTRVRSTPGGDLELVVHLSGPGGPVRWYKDGERLASQGRVQLEQAGARQVLRVQGARSGDAGEYLCDAPQDSRIFLVSVEEPLPVKLVSELTPLTVHEGDDATFRCKVSPPDADVTWLRNGAVVTPGPQVEMAQNGSSRILTLRGCQLGDAGTVTVRAGSTTTSARLHVRETELLFLRRLQDVRAEEGQDVCLEVETGRVGAAGAVRWVRGGQPLPHDSRLSMAQDGHIHRLYIHGVILADQGTYGCESHHDRTLARLSVRRECPVLS</sequence>
<feature type="domain" description="Ig-like" evidence="13">
    <location>
        <begin position="902"/>
        <end position="982"/>
    </location>
</feature>
<reference evidence="15" key="4">
    <citation type="submission" date="2025-09" db="UniProtKB">
        <authorList>
            <consortium name="Ensembl"/>
        </authorList>
    </citation>
    <scope>IDENTIFICATION</scope>
    <source>
        <strain evidence="15">17573</strain>
    </source>
</reference>
<dbReference type="InterPro" id="IPR036116">
    <property type="entry name" value="FN3_sf"/>
</dbReference>
<dbReference type="GO" id="GO:0048471">
    <property type="term" value="C:perinuclear region of cytoplasm"/>
    <property type="evidence" value="ECO:0007669"/>
    <property type="project" value="UniProtKB-SubCell"/>
</dbReference>
<dbReference type="CDD" id="cd00063">
    <property type="entry name" value="FN3"/>
    <property type="match status" value="1"/>
</dbReference>
<dbReference type="InterPro" id="IPR052385">
    <property type="entry name" value="Obscurin/Obscurin-like_Reg"/>
</dbReference>
<feature type="domain" description="Ig-like" evidence="13">
    <location>
        <begin position="804"/>
        <end position="891"/>
    </location>
</feature>
<dbReference type="FunFam" id="2.60.40.10:FF:000856">
    <property type="entry name" value="Obscurin like 1"/>
    <property type="match status" value="1"/>
</dbReference>
<dbReference type="FunFam" id="2.60.40.10:FF:000623">
    <property type="entry name" value="obscurin-like protein 1 isoform X2"/>
    <property type="match status" value="1"/>
</dbReference>
<dbReference type="GO" id="GO:0050775">
    <property type="term" value="P:positive regulation of dendrite morphogenesis"/>
    <property type="evidence" value="ECO:0007669"/>
    <property type="project" value="UniProtKB-ARBA"/>
</dbReference>
<evidence type="ECO:0000256" key="8">
    <source>
        <dbReference type="ARBA" id="ARBA00023319"/>
    </source>
</evidence>
<keyword evidence="7" id="KW-1015">Disulfide bond</keyword>
<dbReference type="InterPro" id="IPR003598">
    <property type="entry name" value="Ig_sub2"/>
</dbReference>
<feature type="domain" description="Ig-like" evidence="13">
    <location>
        <begin position="1306"/>
        <end position="1390"/>
    </location>
</feature>
<feature type="domain" description="Ig-like" evidence="13">
    <location>
        <begin position="339"/>
        <end position="425"/>
    </location>
</feature>
<feature type="domain" description="Ig-like" evidence="13">
    <location>
        <begin position="1394"/>
        <end position="1481"/>
    </location>
</feature>
<feature type="domain" description="Ig-like" evidence="13">
    <location>
        <begin position="1212"/>
        <end position="1290"/>
    </location>
</feature>
<dbReference type="VGNC" id="VGNC:99390">
    <property type="gene designation" value="OBSL1"/>
</dbReference>
<dbReference type="Gene3D" id="2.60.40.10">
    <property type="entry name" value="Immunoglobulins"/>
    <property type="match status" value="15"/>
</dbReference>
<dbReference type="GO" id="GO:0005794">
    <property type="term" value="C:Golgi apparatus"/>
    <property type="evidence" value="ECO:0007669"/>
    <property type="project" value="UniProtKB-SubCell"/>
</dbReference>
<reference evidence="15" key="3">
    <citation type="submission" date="2025-08" db="UniProtKB">
        <authorList>
            <consortium name="Ensembl"/>
        </authorList>
    </citation>
    <scope>IDENTIFICATION</scope>
    <source>
        <strain evidence="15">17573</strain>
    </source>
</reference>
<protein>
    <recommendedName>
        <fullName evidence="11">Obscurin-like protein 1</fullName>
    </recommendedName>
</protein>
<dbReference type="SUPFAM" id="SSF49265">
    <property type="entry name" value="Fibronectin type III"/>
    <property type="match status" value="1"/>
</dbReference>
<dbReference type="FunFam" id="2.60.40.10:FF:001066">
    <property type="entry name" value="Obscurin-like protein 1 isoform 3"/>
    <property type="match status" value="1"/>
</dbReference>
<dbReference type="SMART" id="SM00408">
    <property type="entry name" value="IGc2"/>
    <property type="match status" value="12"/>
</dbReference>
<evidence type="ECO:0000259" key="14">
    <source>
        <dbReference type="PROSITE" id="PS50853"/>
    </source>
</evidence>
<dbReference type="SMART" id="SM00409">
    <property type="entry name" value="IG"/>
    <property type="match status" value="13"/>
</dbReference>
<comment type="subcellular location">
    <subcellularLocation>
        <location evidence="2">Cytoplasm</location>
        <location evidence="2">Perinuclear region</location>
    </subcellularLocation>
    <subcellularLocation>
        <location evidence="1">Golgi apparatus</location>
    </subcellularLocation>
</comment>
<dbReference type="CDD" id="cd20967">
    <property type="entry name" value="IgI_C2_MyBP-C-like"/>
    <property type="match status" value="1"/>
</dbReference>
<dbReference type="FunFam" id="2.60.40.10:FF:000393">
    <property type="entry name" value="Putative obscurin-like protein 1"/>
    <property type="match status" value="1"/>
</dbReference>
<dbReference type="VEuPathDB" id="HostDB:ENSMMUG00000007481"/>
<evidence type="ECO:0000256" key="6">
    <source>
        <dbReference type="ARBA" id="ARBA00023034"/>
    </source>
</evidence>
<evidence type="ECO:0000256" key="3">
    <source>
        <dbReference type="ARBA" id="ARBA00022490"/>
    </source>
</evidence>
<dbReference type="SUPFAM" id="SSF48726">
    <property type="entry name" value="Immunoglobulin"/>
    <property type="match status" value="14"/>
</dbReference>
<dbReference type="FunFam" id="2.60.40.10:FF:000464">
    <property type="entry name" value="Putative obscurin-like protein 1"/>
    <property type="match status" value="1"/>
</dbReference>
<evidence type="ECO:0000256" key="4">
    <source>
        <dbReference type="ARBA" id="ARBA00022553"/>
    </source>
</evidence>
<dbReference type="PANTHER" id="PTHR35971:SF6">
    <property type="entry name" value="OBSCURIN-LIKE PROTEIN 1"/>
    <property type="match status" value="1"/>
</dbReference>
<keyword evidence="8" id="KW-0393">Immunoglobulin domain</keyword>
<feature type="domain" description="Ig-like" evidence="13">
    <location>
        <begin position="1078"/>
        <end position="1163"/>
    </location>
</feature>
<dbReference type="InterPro" id="IPR007110">
    <property type="entry name" value="Ig-like_dom"/>
</dbReference>